<comment type="caution">
    <text evidence="1">The sequence shown here is derived from an EMBL/GenBank/DDBJ whole genome shotgun (WGS) entry which is preliminary data.</text>
</comment>
<evidence type="ECO:0000313" key="2">
    <source>
        <dbReference type="Proteomes" id="UP000230447"/>
    </source>
</evidence>
<evidence type="ECO:0000313" key="1">
    <source>
        <dbReference type="EMBL" id="PIP31693.1"/>
    </source>
</evidence>
<protein>
    <submittedName>
        <fullName evidence="1">Uncharacterized protein</fullName>
    </submittedName>
</protein>
<dbReference type="EMBL" id="PCSB01000045">
    <property type="protein sequence ID" value="PIP31693.1"/>
    <property type="molecule type" value="Genomic_DNA"/>
</dbReference>
<dbReference type="AlphaFoldDB" id="A0A2G9ZEV5"/>
<gene>
    <name evidence="1" type="ORF">COX24_02195</name>
</gene>
<dbReference type="Proteomes" id="UP000230447">
    <property type="component" value="Unassembled WGS sequence"/>
</dbReference>
<organism evidence="1 2">
    <name type="scientific">bacterium (Candidatus Gribaldobacteria) CG23_combo_of_CG06-09_8_20_14_all_37_87_8</name>
    <dbReference type="NCBI Taxonomy" id="2014278"/>
    <lineage>
        <taxon>Bacteria</taxon>
        <taxon>Candidatus Gribaldobacteria</taxon>
    </lineage>
</organism>
<accession>A0A2G9ZEV5</accession>
<sequence length="66" mass="7542">MILLCNLGTKSDTLFCFSNLSAKSAYAKDRGRLTFNGWGQYDEVKKQPIYEKMGTTKKYLAILEKL</sequence>
<proteinExistence type="predicted"/>
<name>A0A2G9ZEV5_9BACT</name>
<reference evidence="1 2" key="1">
    <citation type="submission" date="2017-09" db="EMBL/GenBank/DDBJ databases">
        <title>Depth-based differentiation of microbial function through sediment-hosted aquifers and enrichment of novel symbionts in the deep terrestrial subsurface.</title>
        <authorList>
            <person name="Probst A.J."/>
            <person name="Ladd B."/>
            <person name="Jarett J.K."/>
            <person name="Geller-Mcgrath D.E."/>
            <person name="Sieber C.M."/>
            <person name="Emerson J.B."/>
            <person name="Anantharaman K."/>
            <person name="Thomas B.C."/>
            <person name="Malmstrom R."/>
            <person name="Stieglmeier M."/>
            <person name="Klingl A."/>
            <person name="Woyke T."/>
            <person name="Ryan C.M."/>
            <person name="Banfield J.F."/>
        </authorList>
    </citation>
    <scope>NUCLEOTIDE SEQUENCE [LARGE SCALE GENOMIC DNA]</scope>
    <source>
        <strain evidence="1">CG23_combo_of_CG06-09_8_20_14_all_37_87_8</strain>
    </source>
</reference>